<gene>
    <name evidence="2" type="ORF">AArcSl_2086</name>
</gene>
<keyword evidence="1" id="KW-1133">Transmembrane helix</keyword>
<name>A0A343TKT9_9EURY</name>
<dbReference type="KEGG" id="hdf:AArcSl_2086"/>
<evidence type="ECO:0000313" key="3">
    <source>
        <dbReference type="Proteomes" id="UP000263012"/>
    </source>
</evidence>
<accession>A0A343TKT9</accession>
<keyword evidence="1" id="KW-0472">Membrane</keyword>
<keyword evidence="3" id="KW-1185">Reference proteome</keyword>
<keyword evidence="1" id="KW-0812">Transmembrane</keyword>
<sequence>MSTQTKPSVFGDPEALIQVIGAVLAIVAVLLVILVVALSVPAPGFLSVSGLAVAAVVFWGALVALMYALYRLR</sequence>
<dbReference type="EMBL" id="CP025066">
    <property type="protein sequence ID" value="AUX09711.1"/>
    <property type="molecule type" value="Genomic_DNA"/>
</dbReference>
<protein>
    <submittedName>
        <fullName evidence="2">Uncharacterized protein</fullName>
    </submittedName>
</protein>
<feature type="transmembrane region" description="Helical" evidence="1">
    <location>
        <begin position="15"/>
        <end position="38"/>
    </location>
</feature>
<organism evidence="2 3">
    <name type="scientific">Halalkaliarchaeum desulfuricum</name>
    <dbReference type="NCBI Taxonomy" id="2055893"/>
    <lineage>
        <taxon>Archaea</taxon>
        <taxon>Methanobacteriati</taxon>
        <taxon>Methanobacteriota</taxon>
        <taxon>Stenosarchaea group</taxon>
        <taxon>Halobacteria</taxon>
        <taxon>Halobacteriales</taxon>
        <taxon>Haloferacaceae</taxon>
        <taxon>Halalkaliarchaeum</taxon>
    </lineage>
</organism>
<reference evidence="3" key="1">
    <citation type="submission" date="2017-11" db="EMBL/GenBank/DDBJ databases">
        <title>Phenotypic and genomic properties of facultatively anaerobic sulfur-reducing natronoarchaea from hypersaline soda lakes.</title>
        <authorList>
            <person name="Sorokin D.Y."/>
            <person name="Kublanov I.V."/>
            <person name="Roman P."/>
            <person name="Sinninghe Damste J.S."/>
            <person name="Golyshin P.N."/>
            <person name="Rojo D."/>
            <person name="Ciordia S."/>
            <person name="Mena M.D.C."/>
            <person name="Ferrer M."/>
            <person name="Messina E."/>
            <person name="Smedile F."/>
            <person name="La Spada G."/>
            <person name="La Cono V."/>
            <person name="Yakimov M.M."/>
        </authorList>
    </citation>
    <scope>NUCLEOTIDE SEQUENCE [LARGE SCALE GENOMIC DNA]</scope>
    <source>
        <strain evidence="3">AArc-Sl</strain>
    </source>
</reference>
<feature type="transmembrane region" description="Helical" evidence="1">
    <location>
        <begin position="45"/>
        <end position="70"/>
    </location>
</feature>
<proteinExistence type="predicted"/>
<dbReference type="RefSeq" id="WP_119818748.1">
    <property type="nucleotide sequence ID" value="NZ_CP025066.1"/>
</dbReference>
<dbReference type="Proteomes" id="UP000263012">
    <property type="component" value="Chromosome"/>
</dbReference>
<evidence type="ECO:0000313" key="2">
    <source>
        <dbReference type="EMBL" id="AUX09711.1"/>
    </source>
</evidence>
<evidence type="ECO:0000256" key="1">
    <source>
        <dbReference type="SAM" id="Phobius"/>
    </source>
</evidence>
<dbReference type="GeneID" id="37878437"/>
<dbReference type="AlphaFoldDB" id="A0A343TKT9"/>